<evidence type="ECO:0000313" key="2">
    <source>
        <dbReference type="Proteomes" id="UP000184010"/>
    </source>
</evidence>
<sequence length="42" mass="4604">MYKITFGLLDGSNRGIEYASRVNPQIIKGLWGHPGTSVKELG</sequence>
<reference evidence="2" key="1">
    <citation type="submission" date="2016-12" db="EMBL/GenBank/DDBJ databases">
        <authorList>
            <person name="Varghese N."/>
            <person name="Submissions S."/>
        </authorList>
    </citation>
    <scope>NUCLEOTIDE SEQUENCE [LARGE SCALE GENOMIC DNA]</scope>
    <source>
        <strain evidence="2">DSM 11544</strain>
    </source>
</reference>
<dbReference type="STRING" id="1121395.SAMN02745215_05373"/>
<organism evidence="1 2">
    <name type="scientific">Desulfitobacterium chlororespirans DSM 11544</name>
    <dbReference type="NCBI Taxonomy" id="1121395"/>
    <lineage>
        <taxon>Bacteria</taxon>
        <taxon>Bacillati</taxon>
        <taxon>Bacillota</taxon>
        <taxon>Clostridia</taxon>
        <taxon>Eubacteriales</taxon>
        <taxon>Desulfitobacteriaceae</taxon>
        <taxon>Desulfitobacterium</taxon>
    </lineage>
</organism>
<gene>
    <name evidence="1" type="ORF">SAMN02745215_05373</name>
</gene>
<accession>A0A1M7V003</accession>
<proteinExistence type="predicted"/>
<protein>
    <submittedName>
        <fullName evidence="1">Uncharacterized protein</fullName>
    </submittedName>
</protein>
<name>A0A1M7V003_9FIRM</name>
<dbReference type="EMBL" id="FRDN01000028">
    <property type="protein sequence ID" value="SHN88506.1"/>
    <property type="molecule type" value="Genomic_DNA"/>
</dbReference>
<keyword evidence="2" id="KW-1185">Reference proteome</keyword>
<evidence type="ECO:0000313" key="1">
    <source>
        <dbReference type="EMBL" id="SHN88506.1"/>
    </source>
</evidence>
<dbReference type="AlphaFoldDB" id="A0A1M7V003"/>
<dbReference type="Proteomes" id="UP000184010">
    <property type="component" value="Unassembled WGS sequence"/>
</dbReference>